<proteinExistence type="predicted"/>
<name>A0ABD1ZP10_9MARC</name>
<reference evidence="1 2" key="1">
    <citation type="submission" date="2024-09" db="EMBL/GenBank/DDBJ databases">
        <title>Chromosome-scale assembly of Riccia fluitans.</title>
        <authorList>
            <person name="Paukszto L."/>
            <person name="Sawicki J."/>
            <person name="Karawczyk K."/>
            <person name="Piernik-Szablinska J."/>
            <person name="Szczecinska M."/>
            <person name="Mazdziarz M."/>
        </authorList>
    </citation>
    <scope>NUCLEOTIDE SEQUENCE [LARGE SCALE GENOMIC DNA]</scope>
    <source>
        <strain evidence="1">Rf_01</strain>
        <tissue evidence="1">Aerial parts of the thallus</tissue>
    </source>
</reference>
<protein>
    <recommendedName>
        <fullName evidence="3">Reverse transcriptase domain-containing protein</fullName>
    </recommendedName>
</protein>
<organism evidence="1 2">
    <name type="scientific">Riccia fluitans</name>
    <dbReference type="NCBI Taxonomy" id="41844"/>
    <lineage>
        <taxon>Eukaryota</taxon>
        <taxon>Viridiplantae</taxon>
        <taxon>Streptophyta</taxon>
        <taxon>Embryophyta</taxon>
        <taxon>Marchantiophyta</taxon>
        <taxon>Marchantiopsida</taxon>
        <taxon>Marchantiidae</taxon>
        <taxon>Marchantiales</taxon>
        <taxon>Ricciaceae</taxon>
        <taxon>Riccia</taxon>
    </lineage>
</organism>
<gene>
    <name evidence="1" type="ORF">R1flu_021326</name>
</gene>
<evidence type="ECO:0000313" key="2">
    <source>
        <dbReference type="Proteomes" id="UP001605036"/>
    </source>
</evidence>
<evidence type="ECO:0000313" key="1">
    <source>
        <dbReference type="EMBL" id="KAL2653198.1"/>
    </source>
</evidence>
<accession>A0ABD1ZP10</accession>
<evidence type="ECO:0008006" key="3">
    <source>
        <dbReference type="Google" id="ProtNLM"/>
    </source>
</evidence>
<comment type="caution">
    <text evidence="1">The sequence shown here is derived from an EMBL/GenBank/DDBJ whole genome shotgun (WGS) entry which is preliminary data.</text>
</comment>
<dbReference type="Proteomes" id="UP001605036">
    <property type="component" value="Unassembled WGS sequence"/>
</dbReference>
<dbReference type="AlphaFoldDB" id="A0ABD1ZP10"/>
<keyword evidence="2" id="KW-1185">Reference proteome</keyword>
<sequence>MTKEVFSHFSATFAHPSDLSCAQDQDGFLQVFAGKVSMEQAALMDDLPTLQEFTDVLCSSTKGKAPGFDGFNLDALRFIWDFVGPSYGFIVGRSLQNNVLEFALLHEAFKRERRSASFLLLDFAKAFDSLRHDFVLKGIAALGFSGSFVRIISSLLEGGFARVIFN</sequence>
<dbReference type="EMBL" id="JBHFFA010000001">
    <property type="protein sequence ID" value="KAL2653198.1"/>
    <property type="molecule type" value="Genomic_DNA"/>
</dbReference>